<protein>
    <submittedName>
        <fullName evidence="8">Insulinase family protein</fullName>
    </submittedName>
</protein>
<dbReference type="EMBL" id="JASGOQ010000001">
    <property type="protein sequence ID" value="MDV5391653.1"/>
    <property type="molecule type" value="Genomic_DNA"/>
</dbReference>
<dbReference type="InterPro" id="IPR007863">
    <property type="entry name" value="Peptidase_M16_C"/>
</dbReference>
<evidence type="ECO:0000256" key="4">
    <source>
        <dbReference type="ARBA" id="ARBA00022833"/>
    </source>
</evidence>
<feature type="domain" description="Peptidase M16 C-terminal" evidence="7">
    <location>
        <begin position="221"/>
        <end position="401"/>
    </location>
</feature>
<accession>A0AAE4Q2T0</accession>
<evidence type="ECO:0000259" key="7">
    <source>
        <dbReference type="Pfam" id="PF05193"/>
    </source>
</evidence>
<dbReference type="RefSeq" id="WP_109277807.1">
    <property type="nucleotide sequence ID" value="NZ_AP026732.1"/>
</dbReference>
<dbReference type="GO" id="GO:0046872">
    <property type="term" value="F:metal ion binding"/>
    <property type="evidence" value="ECO:0007669"/>
    <property type="project" value="InterPro"/>
</dbReference>
<dbReference type="GO" id="GO:0008237">
    <property type="term" value="F:metallopeptidase activity"/>
    <property type="evidence" value="ECO:0007669"/>
    <property type="project" value="UniProtKB-KW"/>
</dbReference>
<evidence type="ECO:0000256" key="3">
    <source>
        <dbReference type="ARBA" id="ARBA00022801"/>
    </source>
</evidence>
<dbReference type="Pfam" id="PF05193">
    <property type="entry name" value="Peptidase_M16_C"/>
    <property type="match status" value="2"/>
</dbReference>
<evidence type="ECO:0000313" key="9">
    <source>
        <dbReference type="Proteomes" id="UP001187859"/>
    </source>
</evidence>
<evidence type="ECO:0000256" key="2">
    <source>
        <dbReference type="ARBA" id="ARBA00022670"/>
    </source>
</evidence>
<reference evidence="8" key="1">
    <citation type="submission" date="2023-05" db="EMBL/GenBank/DDBJ databases">
        <title>Colonisation of extended spectrum b-lactamase- and carbapenemase-producing bacteria on hospital surfaces from low- and middle-income countries.</title>
        <authorList>
            <person name="Nieto-Rosado M."/>
            <person name="Sands K."/>
            <person name="Iregbu K."/>
            <person name="Zahra R."/>
            <person name="Mazarati J.B."/>
            <person name="Mehtar S."/>
            <person name="Barnards-Group B."/>
            <person name="Walsh T.R."/>
        </authorList>
    </citation>
    <scope>NUCLEOTIDE SEQUENCE</scope>
    <source>
        <strain evidence="8">PP-E493</strain>
    </source>
</reference>
<keyword evidence="4" id="KW-0862">Zinc</keyword>
<dbReference type="AlphaFoldDB" id="A0AAE4Q2T0"/>
<comment type="similarity">
    <text evidence="1">Belongs to the peptidase M16 family.</text>
</comment>
<dbReference type="SUPFAM" id="SSF63411">
    <property type="entry name" value="LuxS/MPP-like metallohydrolase"/>
    <property type="match status" value="4"/>
</dbReference>
<comment type="caution">
    <text evidence="8">The sequence shown here is derived from an EMBL/GenBank/DDBJ whole genome shotgun (WGS) entry which is preliminary data.</text>
</comment>
<dbReference type="InterPro" id="IPR011249">
    <property type="entry name" value="Metalloenz_LuxS/M16"/>
</dbReference>
<dbReference type="PANTHER" id="PTHR43690">
    <property type="entry name" value="NARDILYSIN"/>
    <property type="match status" value="1"/>
</dbReference>
<keyword evidence="5" id="KW-0482">Metalloprotease</keyword>
<dbReference type="Proteomes" id="UP001187859">
    <property type="component" value="Unassembled WGS sequence"/>
</dbReference>
<feature type="domain" description="Peptidase M16 N-terminal" evidence="6">
    <location>
        <begin position="62"/>
        <end position="199"/>
    </location>
</feature>
<evidence type="ECO:0000313" key="8">
    <source>
        <dbReference type="EMBL" id="MDV5391653.1"/>
    </source>
</evidence>
<dbReference type="InterPro" id="IPR011765">
    <property type="entry name" value="Pept_M16_N"/>
</dbReference>
<keyword evidence="3" id="KW-0378">Hydrolase</keyword>
<gene>
    <name evidence="8" type="ORF">QM089_15655</name>
</gene>
<evidence type="ECO:0000256" key="5">
    <source>
        <dbReference type="ARBA" id="ARBA00023049"/>
    </source>
</evidence>
<dbReference type="PANTHER" id="PTHR43690:SF17">
    <property type="entry name" value="PROTEIN YHJJ"/>
    <property type="match status" value="1"/>
</dbReference>
<proteinExistence type="inferred from homology"/>
<sequence>MSNFKKIQFKRLWLWLWLWLFLITMALPLSAVEAPLWPESANLPLSERVHSGTLANGMHYLLVNNKTPEQAVIVRMRVDVGSVMETDAEQGLVHFLEHMAFNGSTGLAAGEMIPTLQRIGLSFGADTNAVTEFQQTVYQFNLPSNSQDKVDTALFLMREIASNLLLDPALIEREKAVVLSELRERSSADLENYRHQLAFLMPQTLLSQRFPVGEATSIQNANRETLLSLYQRFYTPSRTTLIVVGDIDVGRIEQKIKQQFIDWKAAPQAAGVKAQSIGVVQAKTAVEAAAFFDPSLQTSVSLGMLTPQTPQPDTPAMREQEMLLDIAHGILYRRLESQLLHSQGLYGVSLQIGPQYDIAYGTQMTLGTQENNWQQGLALLEQTLRQALEFGFSQQEIDQQLKRIHKGYQLSAAGSNTIHSVNIADSLVSAVAGRRVPVEPEWQLAMFEKLMPSITPQKLHQLFKQTWEGTPYLYLTNNKPIENIEKQLLAAYNASQKQAVKVPETKSIAEFGYSQFGEAGQIVADQRDATTGIRKLEFANGVRLNLKPTSFNQGLTLVSLNIGFGEVPFPELDGLSYLFNSAFVQGGLGLHDLDSLQEIFAGQDISVSLSLREQSFGGEISTNAAELRTQLGVLTAYLGDPGMDKQAEQLFREQVIAEQQSIHSNPQLEFSNQFARIAHNGDKRYGYGNPDEILKRQFTELAPSFHSAVQQGAIELAIVGDFDENQAIAEVAQTLGAISRQPIPKGQTIVPVFPNVPAQMSLTHYGQVDMAALAQVWPTADMSNPRELVGLGLLEQVLSILLTENVREKAGASYSPSAFSYNDLNPTGYGYLGLFSVTTTAMLPEVAKHYAAAVKQVKTPSGISEDLLNRARQPVLEWMQMGPQSNNFWLDLASTAQSQPERFATFNQRLALVQQITPAELSQLAQKYLKDDKRLTIETLPAPVTAP</sequence>
<organism evidence="8 9">
    <name type="scientific">Shewanella xiamenensis</name>
    <dbReference type="NCBI Taxonomy" id="332186"/>
    <lineage>
        <taxon>Bacteria</taxon>
        <taxon>Pseudomonadati</taxon>
        <taxon>Pseudomonadota</taxon>
        <taxon>Gammaproteobacteria</taxon>
        <taxon>Alteromonadales</taxon>
        <taxon>Shewanellaceae</taxon>
        <taxon>Shewanella</taxon>
    </lineage>
</organism>
<evidence type="ECO:0000256" key="1">
    <source>
        <dbReference type="ARBA" id="ARBA00007261"/>
    </source>
</evidence>
<dbReference type="Pfam" id="PF00675">
    <property type="entry name" value="Peptidase_M16"/>
    <property type="match status" value="1"/>
</dbReference>
<dbReference type="Gene3D" id="3.30.830.10">
    <property type="entry name" value="Metalloenzyme, LuxS/M16 peptidase-like"/>
    <property type="match status" value="4"/>
</dbReference>
<dbReference type="GO" id="GO:0006508">
    <property type="term" value="P:proteolysis"/>
    <property type="evidence" value="ECO:0007669"/>
    <property type="project" value="UniProtKB-KW"/>
</dbReference>
<keyword evidence="2" id="KW-0645">Protease</keyword>
<dbReference type="InterPro" id="IPR050626">
    <property type="entry name" value="Peptidase_M16"/>
</dbReference>
<feature type="domain" description="Peptidase M16 C-terminal" evidence="7">
    <location>
        <begin position="709"/>
        <end position="873"/>
    </location>
</feature>
<evidence type="ECO:0000259" key="6">
    <source>
        <dbReference type="Pfam" id="PF00675"/>
    </source>
</evidence>
<name>A0AAE4Q2T0_9GAMM</name>